<dbReference type="FunFam" id="1.10.8.10:FF:000003">
    <property type="entry name" value="UV excision repair protein RAD23 homolog"/>
    <property type="match status" value="1"/>
</dbReference>
<dbReference type="PRINTS" id="PR01839">
    <property type="entry name" value="RAD23PROTEIN"/>
</dbReference>
<dbReference type="SMART" id="SM00165">
    <property type="entry name" value="UBA"/>
    <property type="match status" value="2"/>
</dbReference>
<dbReference type="InterPro" id="IPR004806">
    <property type="entry name" value="Rad23"/>
</dbReference>
<evidence type="ECO:0000259" key="8">
    <source>
        <dbReference type="PROSITE" id="PS50030"/>
    </source>
</evidence>
<dbReference type="GO" id="GO:0005829">
    <property type="term" value="C:cytosol"/>
    <property type="evidence" value="ECO:0007669"/>
    <property type="project" value="TreeGrafter"/>
</dbReference>
<feature type="compositionally biased region" description="Polar residues" evidence="7">
    <location>
        <begin position="116"/>
        <end position="125"/>
    </location>
</feature>
<dbReference type="GO" id="GO:0006289">
    <property type="term" value="P:nucleotide-excision repair"/>
    <property type="evidence" value="ECO:0007669"/>
    <property type="project" value="UniProtKB-UniRule"/>
</dbReference>
<dbReference type="PROSITE" id="PS50053">
    <property type="entry name" value="UBIQUITIN_2"/>
    <property type="match status" value="1"/>
</dbReference>
<dbReference type="PROSITE" id="PS50030">
    <property type="entry name" value="UBA"/>
    <property type="match status" value="2"/>
</dbReference>
<evidence type="ECO:0000256" key="4">
    <source>
        <dbReference type="ARBA" id="ARBA00023204"/>
    </source>
</evidence>
<dbReference type="SMART" id="SM00213">
    <property type="entry name" value="UBQ"/>
    <property type="match status" value="1"/>
</dbReference>
<evidence type="ECO:0000256" key="5">
    <source>
        <dbReference type="ARBA" id="ARBA00023242"/>
    </source>
</evidence>
<keyword evidence="3 6" id="KW-0227">DNA damage</keyword>
<dbReference type="Pfam" id="PF00627">
    <property type="entry name" value="UBA"/>
    <property type="match status" value="2"/>
</dbReference>
<evidence type="ECO:0000313" key="11">
    <source>
        <dbReference type="Proteomes" id="UP000322667"/>
    </source>
</evidence>
<dbReference type="FunFam" id="1.10.10.540:FF:000001">
    <property type="entry name" value="UV excision repair protein RAD23 B"/>
    <property type="match status" value="1"/>
</dbReference>
<dbReference type="InterPro" id="IPR015360">
    <property type="entry name" value="XPC-bd"/>
</dbReference>
<dbReference type="AlphaFoldDB" id="A0A5D2P314"/>
<dbReference type="FunFam" id="3.10.20.90:FF:000069">
    <property type="entry name" value="UV excision repair protein RAD23"/>
    <property type="match status" value="1"/>
</dbReference>
<dbReference type="Pfam" id="PF00240">
    <property type="entry name" value="ubiquitin"/>
    <property type="match status" value="1"/>
</dbReference>
<dbReference type="Proteomes" id="UP000322667">
    <property type="component" value="Chromosome A09"/>
</dbReference>
<dbReference type="SMART" id="SM00727">
    <property type="entry name" value="STI1"/>
    <property type="match status" value="1"/>
</dbReference>
<dbReference type="CDD" id="cd14382">
    <property type="entry name" value="UBA2_RAD23_plant"/>
    <property type="match status" value="1"/>
</dbReference>
<proteinExistence type="inferred from homology"/>
<evidence type="ECO:0000259" key="9">
    <source>
        <dbReference type="PROSITE" id="PS50053"/>
    </source>
</evidence>
<evidence type="ECO:0000256" key="1">
    <source>
        <dbReference type="ARBA" id="ARBA00009878"/>
    </source>
</evidence>
<keyword evidence="5 6" id="KW-0539">Nucleus</keyword>
<dbReference type="GO" id="GO:0043130">
    <property type="term" value="F:ubiquitin binding"/>
    <property type="evidence" value="ECO:0007669"/>
    <property type="project" value="UniProtKB-UniRule"/>
</dbReference>
<keyword evidence="4 6" id="KW-0234">DNA repair</keyword>
<accession>A0A5D2P314</accession>
<dbReference type="GO" id="GO:0031593">
    <property type="term" value="F:polyubiquitin modification-dependent protein binding"/>
    <property type="evidence" value="ECO:0007669"/>
    <property type="project" value="UniProtKB-UniRule"/>
</dbReference>
<dbReference type="NCBIfam" id="TIGR00601">
    <property type="entry name" value="rad23"/>
    <property type="match status" value="1"/>
</dbReference>
<dbReference type="SUPFAM" id="SSF46934">
    <property type="entry name" value="UBA-like"/>
    <property type="match status" value="2"/>
</dbReference>
<feature type="compositionally biased region" description="Low complexity" evidence="7">
    <location>
        <begin position="215"/>
        <end position="231"/>
    </location>
</feature>
<dbReference type="InterPro" id="IPR000626">
    <property type="entry name" value="Ubiquitin-like_dom"/>
</dbReference>
<gene>
    <name evidence="10" type="ORF">ES332_A09G093700v1</name>
</gene>
<feature type="domain" description="UBA" evidence="8">
    <location>
        <begin position="150"/>
        <end position="193"/>
    </location>
</feature>
<dbReference type="SUPFAM" id="SSF101238">
    <property type="entry name" value="XPC-binding domain"/>
    <property type="match status" value="1"/>
</dbReference>
<dbReference type="GO" id="GO:0005654">
    <property type="term" value="C:nucleoplasm"/>
    <property type="evidence" value="ECO:0007669"/>
    <property type="project" value="TreeGrafter"/>
</dbReference>
<evidence type="ECO:0000256" key="6">
    <source>
        <dbReference type="RuleBase" id="RU367049"/>
    </source>
</evidence>
<dbReference type="FunFam" id="1.10.8.10:FF:000002">
    <property type="entry name" value="UV excision repair protein RAD23 homolog"/>
    <property type="match status" value="1"/>
</dbReference>
<keyword evidence="2" id="KW-0677">Repeat</keyword>
<feature type="compositionally biased region" description="Polar residues" evidence="7">
    <location>
        <begin position="81"/>
        <end position="102"/>
    </location>
</feature>
<comment type="subcellular location">
    <subcellularLocation>
        <location evidence="6">Nucleus</location>
    </subcellularLocation>
    <subcellularLocation>
        <location evidence="6">Cytoplasm</location>
    </subcellularLocation>
</comment>
<name>A0A5D2P314_GOSTO</name>
<comment type="function">
    <text evidence="6">Multiubiquitin chain receptor involved in modulation of proteasomal degradation. Involved in nucleotide excision repair.</text>
</comment>
<protein>
    <recommendedName>
        <fullName evidence="6">Ubiquitin receptor RAD23</fullName>
    </recommendedName>
    <alternativeName>
        <fullName evidence="6">DNA repair protein RAD23</fullName>
    </alternativeName>
</protein>
<dbReference type="GO" id="GO:0070628">
    <property type="term" value="F:proteasome binding"/>
    <property type="evidence" value="ECO:0007669"/>
    <property type="project" value="TreeGrafter"/>
</dbReference>
<evidence type="ECO:0000256" key="7">
    <source>
        <dbReference type="SAM" id="MobiDB-lite"/>
    </source>
</evidence>
<dbReference type="Gene3D" id="3.10.20.90">
    <property type="entry name" value="Phosphatidylinositol 3-kinase Catalytic Subunit, Chain A, domain 1"/>
    <property type="match status" value="1"/>
</dbReference>
<dbReference type="InterPro" id="IPR015940">
    <property type="entry name" value="UBA"/>
</dbReference>
<dbReference type="PANTHER" id="PTHR10621">
    <property type="entry name" value="UV EXCISION REPAIR PROTEIN RAD23"/>
    <property type="match status" value="1"/>
</dbReference>
<dbReference type="CDD" id="cd01805">
    <property type="entry name" value="Ubl_Rad23"/>
    <property type="match status" value="1"/>
</dbReference>
<evidence type="ECO:0000256" key="3">
    <source>
        <dbReference type="ARBA" id="ARBA00022763"/>
    </source>
</evidence>
<dbReference type="CDD" id="cd14379">
    <property type="entry name" value="UBA1_Rad23_plant"/>
    <property type="match status" value="1"/>
</dbReference>
<feature type="domain" description="UBA" evidence="8">
    <location>
        <begin position="330"/>
        <end position="370"/>
    </location>
</feature>
<dbReference type="InterPro" id="IPR006636">
    <property type="entry name" value="STI1_HS-bd"/>
</dbReference>
<feature type="domain" description="Ubiquitin-like" evidence="9">
    <location>
        <begin position="1"/>
        <end position="79"/>
    </location>
</feature>
<dbReference type="InterPro" id="IPR036353">
    <property type="entry name" value="XPC-bd_sf"/>
</dbReference>
<feature type="region of interest" description="Disordered" evidence="7">
    <location>
        <begin position="208"/>
        <end position="235"/>
    </location>
</feature>
<dbReference type="InterPro" id="IPR029071">
    <property type="entry name" value="Ubiquitin-like_domsf"/>
</dbReference>
<dbReference type="Gene3D" id="1.10.8.10">
    <property type="entry name" value="DNA helicase RuvA subunit, C-terminal domain"/>
    <property type="match status" value="2"/>
</dbReference>
<dbReference type="InterPro" id="IPR009060">
    <property type="entry name" value="UBA-like_sf"/>
</dbReference>
<dbReference type="Pfam" id="PF09280">
    <property type="entry name" value="XPC-binding"/>
    <property type="match status" value="1"/>
</dbReference>
<keyword evidence="11" id="KW-1185">Reference proteome</keyword>
<dbReference type="PANTHER" id="PTHR10621:SF0">
    <property type="entry name" value="UV EXCISION REPAIR PROTEIN RAD23"/>
    <property type="match status" value="1"/>
</dbReference>
<feature type="region of interest" description="Disordered" evidence="7">
    <location>
        <begin position="81"/>
        <end position="126"/>
    </location>
</feature>
<evidence type="ECO:0000313" key="10">
    <source>
        <dbReference type="EMBL" id="TYI09725.1"/>
    </source>
</evidence>
<keyword evidence="6" id="KW-0963">Cytoplasm</keyword>
<comment type="similarity">
    <text evidence="1 6">Belongs to the RAD23 family.</text>
</comment>
<reference evidence="10 11" key="1">
    <citation type="submission" date="2019-07" db="EMBL/GenBank/DDBJ databases">
        <title>WGS assembly of Gossypium tomentosum.</title>
        <authorList>
            <person name="Chen Z.J."/>
            <person name="Sreedasyam A."/>
            <person name="Ando A."/>
            <person name="Song Q."/>
            <person name="De L."/>
            <person name="Hulse-Kemp A."/>
            <person name="Ding M."/>
            <person name="Ye W."/>
            <person name="Kirkbride R."/>
            <person name="Jenkins J."/>
            <person name="Plott C."/>
            <person name="Lovell J."/>
            <person name="Lin Y.-M."/>
            <person name="Vaughn R."/>
            <person name="Liu B."/>
            <person name="Li W."/>
            <person name="Simpson S."/>
            <person name="Scheffler B."/>
            <person name="Saski C."/>
            <person name="Grover C."/>
            <person name="Hu G."/>
            <person name="Conover J."/>
            <person name="Carlson J."/>
            <person name="Shu S."/>
            <person name="Boston L."/>
            <person name="Williams M."/>
            <person name="Peterson D."/>
            <person name="Mcgee K."/>
            <person name="Jones D."/>
            <person name="Wendel J."/>
            <person name="Stelly D."/>
            <person name="Grimwood J."/>
            <person name="Schmutz J."/>
        </authorList>
    </citation>
    <scope>NUCLEOTIDE SEQUENCE [LARGE SCALE GENOMIC DNA]</scope>
    <source>
        <strain evidence="10">7179.01</strain>
    </source>
</reference>
<organism evidence="10 11">
    <name type="scientific">Gossypium tomentosum</name>
    <name type="common">Hawaiian cotton</name>
    <name type="synonym">Gossypium sandvicense</name>
    <dbReference type="NCBI Taxonomy" id="34277"/>
    <lineage>
        <taxon>Eukaryota</taxon>
        <taxon>Viridiplantae</taxon>
        <taxon>Streptophyta</taxon>
        <taxon>Embryophyta</taxon>
        <taxon>Tracheophyta</taxon>
        <taxon>Spermatophyta</taxon>
        <taxon>Magnoliopsida</taxon>
        <taxon>eudicotyledons</taxon>
        <taxon>Gunneridae</taxon>
        <taxon>Pentapetalae</taxon>
        <taxon>rosids</taxon>
        <taxon>malvids</taxon>
        <taxon>Malvales</taxon>
        <taxon>Malvaceae</taxon>
        <taxon>Malvoideae</taxon>
        <taxon>Gossypium</taxon>
    </lineage>
</organism>
<dbReference type="Gene3D" id="1.10.10.540">
    <property type="entry name" value="XPC-binding domain"/>
    <property type="match status" value="1"/>
</dbReference>
<dbReference type="SUPFAM" id="SSF54236">
    <property type="entry name" value="Ubiquitin-like"/>
    <property type="match status" value="1"/>
</dbReference>
<dbReference type="GO" id="GO:0003684">
    <property type="term" value="F:damaged DNA binding"/>
    <property type="evidence" value="ECO:0007669"/>
    <property type="project" value="UniProtKB-UniRule"/>
</dbReference>
<dbReference type="EMBL" id="CM017618">
    <property type="protein sequence ID" value="TYI09725.1"/>
    <property type="molecule type" value="Genomic_DNA"/>
</dbReference>
<evidence type="ECO:0000256" key="2">
    <source>
        <dbReference type="ARBA" id="ARBA00022737"/>
    </source>
</evidence>
<sequence length="376" mass="40273">MKLTVKTLKGSHFEIRVQPNDTVMAVKKNIEDIQGKDNYPCGQQLLIHNGKVLKDETTLADNKVSEDGFLVVMLSKSKSLGSAGTSSAQPASSVPSTTAPVSNPTPAPEVPAQAPDSKSGTSASDAATAKYVVPNTDTYSQAASNLVAGSNLEQTIQQLMDMGGGSWDKETVTRALRAAYNNPERAVDYLYSGIPELAEVAVPVPHFPSSQTTESGAAPVAPVSGAPNSSPLNMFPQETLSGAAAGGLGSLDFLRNNQQFQALRSMVQSNPQILQPMLLELGKQNPQLLRLIQEHHAEFLQLINEPLQGSEGDIFDQAEQEMPHAINVTPAEQEAIERLEAMGFDRALVIEAFLACDRNEELAANYLLENSGDFED</sequence>
<dbReference type="GO" id="GO:0043161">
    <property type="term" value="P:proteasome-mediated ubiquitin-dependent protein catabolic process"/>
    <property type="evidence" value="ECO:0007669"/>
    <property type="project" value="UniProtKB-UniRule"/>
</dbReference>